<feature type="compositionally biased region" description="Polar residues" evidence="1">
    <location>
        <begin position="334"/>
        <end position="349"/>
    </location>
</feature>
<gene>
    <name evidence="4" type="ORF">F0U44_12045</name>
</gene>
<dbReference type="InterPro" id="IPR039564">
    <property type="entry name" value="Peptidase_C39-like"/>
</dbReference>
<feature type="signal peptide" evidence="2">
    <location>
        <begin position="1"/>
        <end position="29"/>
    </location>
</feature>
<protein>
    <recommendedName>
        <fullName evidence="3">Peptidase C39-like domain-containing protein</fullName>
    </recommendedName>
</protein>
<keyword evidence="2" id="KW-0732">Signal</keyword>
<comment type="caution">
    <text evidence="4">The sequence shown here is derived from an EMBL/GenBank/DDBJ whole genome shotgun (WGS) entry which is preliminary data.</text>
</comment>
<organism evidence="4 5">
    <name type="scientific">Nocardioides humilatus</name>
    <dbReference type="NCBI Taxonomy" id="2607660"/>
    <lineage>
        <taxon>Bacteria</taxon>
        <taxon>Bacillati</taxon>
        <taxon>Actinomycetota</taxon>
        <taxon>Actinomycetes</taxon>
        <taxon>Propionibacteriales</taxon>
        <taxon>Nocardioidaceae</taxon>
        <taxon>Nocardioides</taxon>
    </lineage>
</organism>
<dbReference type="AlphaFoldDB" id="A0A5B1LFD2"/>
<feature type="region of interest" description="Disordered" evidence="1">
    <location>
        <begin position="316"/>
        <end position="358"/>
    </location>
</feature>
<evidence type="ECO:0000259" key="3">
    <source>
        <dbReference type="Pfam" id="PF13529"/>
    </source>
</evidence>
<dbReference type="EMBL" id="VUJV01000003">
    <property type="protein sequence ID" value="KAA1419176.1"/>
    <property type="molecule type" value="Genomic_DNA"/>
</dbReference>
<evidence type="ECO:0000313" key="5">
    <source>
        <dbReference type="Proteomes" id="UP000325003"/>
    </source>
</evidence>
<accession>A0A5B1LFD2</accession>
<reference evidence="4 5" key="1">
    <citation type="submission" date="2019-09" db="EMBL/GenBank/DDBJ databases">
        <title>Nocardioides panacisoli sp. nov., isolated from the soil of a ginseng field.</title>
        <authorList>
            <person name="Cho C."/>
        </authorList>
    </citation>
    <scope>NUCLEOTIDE SEQUENCE [LARGE SCALE GENOMIC DNA]</scope>
    <source>
        <strain evidence="4 5">BN130099</strain>
    </source>
</reference>
<dbReference type="Pfam" id="PF13529">
    <property type="entry name" value="Peptidase_C39_2"/>
    <property type="match status" value="1"/>
</dbReference>
<proteinExistence type="predicted"/>
<keyword evidence="5" id="KW-1185">Reference proteome</keyword>
<dbReference type="RefSeq" id="WP_149728511.1">
    <property type="nucleotide sequence ID" value="NZ_VUJV01000003.1"/>
</dbReference>
<name>A0A5B1LFD2_9ACTN</name>
<evidence type="ECO:0000256" key="1">
    <source>
        <dbReference type="SAM" id="MobiDB-lite"/>
    </source>
</evidence>
<evidence type="ECO:0000256" key="2">
    <source>
        <dbReference type="SAM" id="SignalP"/>
    </source>
</evidence>
<dbReference type="Proteomes" id="UP000325003">
    <property type="component" value="Unassembled WGS sequence"/>
</dbReference>
<evidence type="ECO:0000313" key="4">
    <source>
        <dbReference type="EMBL" id="KAA1419176.1"/>
    </source>
</evidence>
<sequence>MKRPVNISAAVILGIGTVFQMGMPGNSAAATPSTSASVTVSETDVHLVEDLATSTVSSTAKRRAGLTLAKKAELVAPCATLSFGDVFCLGLGYRDSLPHYGRLLRDWRSGGTGALPFRAWVEQRWAMSNRDRARAQATEVGDAQASLDKAMAVDAFIDSLDTDAPLPTMDSLSAQQTDLDRPAARTDPPEGSFRFIMSGHATKQAESYWCGVATFQMIEWADDDTKQTQAHWADELGTTSSGTAISSIVSLINSQTRWDNAAGYYIVQSVVGWSADRFFNVHQSHLGDGSPAPIVEHPLLSTTYFDYITRDGNGHFQVGRGFSDPADPTLQRPLESSSPGTRLTSTATATKRGDPSSYLQRGCFKRPR</sequence>
<feature type="chain" id="PRO_5022939839" description="Peptidase C39-like domain-containing protein" evidence="2">
    <location>
        <begin position="30"/>
        <end position="368"/>
    </location>
</feature>
<feature type="domain" description="Peptidase C39-like" evidence="3">
    <location>
        <begin position="203"/>
        <end position="324"/>
    </location>
</feature>
<reference evidence="4 5" key="2">
    <citation type="submission" date="2019-09" db="EMBL/GenBank/DDBJ databases">
        <authorList>
            <person name="Jin C."/>
        </authorList>
    </citation>
    <scope>NUCLEOTIDE SEQUENCE [LARGE SCALE GENOMIC DNA]</scope>
    <source>
        <strain evidence="4 5">BN130099</strain>
    </source>
</reference>